<dbReference type="KEGG" id="mcos:GM418_09465"/>
<proteinExistence type="predicted"/>
<gene>
    <name evidence="2" type="ORF">GM418_09465</name>
</gene>
<dbReference type="AlphaFoldDB" id="A0A6I6JLY7"/>
<dbReference type="InterPro" id="IPR047960">
    <property type="entry name" value="Transpos_IS1380"/>
</dbReference>
<evidence type="ECO:0000313" key="3">
    <source>
        <dbReference type="Proteomes" id="UP000428260"/>
    </source>
</evidence>
<sequence>MKVLKSKALSPFGGLNFVLEEFTNLGLESLLRQYLPALANQSQYSWKDIFFTYWALFFCGGDCAEDVEINLRPVLSNNPFLSVPSADRLLERLKNLATPVDKVLKKRSKVVNELSYNDKMNALNIKLLKRLKAFKVKNLVLDYDNTFVYTQKSDAKRTYTKHFGYCPGVGLIGNKVVYVENRNGNCAPHNLQEDTLERMFLLLKDNQIEIKSFRADAASYRFVTINTVNKHVDKFYIRATVNDRVCEAINKITEWKKIKVDDSIYLRGSVLFTPFTNTARRLKQKHLLKEYRLVVTKEARRDGQLNLFTGEAYNYSPILTNDFDKTDDEVVIFYNQRGKEEREFDVLKNDFGWNKLPFSKMEQNTVFLIMAAMGRNLYDYIIHEFSIRYKNLKPNFRIKKFIFRFVCIPAKWVRTGREIKLRLYGSIPT</sequence>
<dbReference type="NCBIfam" id="NF033539">
    <property type="entry name" value="transpos_IS1380"/>
    <property type="match status" value="1"/>
</dbReference>
<protein>
    <submittedName>
        <fullName evidence="2">IS1380 family transposase</fullName>
    </submittedName>
</protein>
<dbReference type="EMBL" id="CP046401">
    <property type="protein sequence ID" value="QGY43876.1"/>
    <property type="molecule type" value="Genomic_DNA"/>
</dbReference>
<evidence type="ECO:0000313" key="2">
    <source>
        <dbReference type="EMBL" id="QGY43876.1"/>
    </source>
</evidence>
<dbReference type="Pfam" id="PF13701">
    <property type="entry name" value="DDE_Tnp_1_4"/>
    <property type="match status" value="1"/>
</dbReference>
<dbReference type="Proteomes" id="UP000428260">
    <property type="component" value="Chromosome"/>
</dbReference>
<reference evidence="2 3" key="1">
    <citation type="submission" date="2019-11" db="EMBL/GenBank/DDBJ databases">
        <authorList>
            <person name="Zheng R.K."/>
            <person name="Sun C.M."/>
        </authorList>
    </citation>
    <scope>NUCLEOTIDE SEQUENCE [LARGE SCALE GENOMIC DNA]</scope>
    <source>
        <strain evidence="2 3">WC007</strain>
    </source>
</reference>
<feature type="domain" description="Transposase DDE" evidence="1">
    <location>
        <begin position="13"/>
        <end position="428"/>
    </location>
</feature>
<dbReference type="GO" id="GO:0008962">
    <property type="term" value="F:phosphatidylglycerophosphatase activity"/>
    <property type="evidence" value="ECO:0007669"/>
    <property type="project" value="InterPro"/>
</dbReference>
<dbReference type="RefSeq" id="WP_158865442.1">
    <property type="nucleotide sequence ID" value="NZ_CP046401.1"/>
</dbReference>
<dbReference type="InterPro" id="IPR025668">
    <property type="entry name" value="Tnp_DDE_dom"/>
</dbReference>
<evidence type="ECO:0000259" key="1">
    <source>
        <dbReference type="Pfam" id="PF13701"/>
    </source>
</evidence>
<name>A0A6I6JLY7_9BACT</name>
<organism evidence="2 3">
    <name type="scientific">Maribellus comscasis</name>
    <dbReference type="NCBI Taxonomy" id="2681766"/>
    <lineage>
        <taxon>Bacteria</taxon>
        <taxon>Pseudomonadati</taxon>
        <taxon>Bacteroidota</taxon>
        <taxon>Bacteroidia</taxon>
        <taxon>Marinilabiliales</taxon>
        <taxon>Prolixibacteraceae</taxon>
        <taxon>Maribellus</taxon>
    </lineage>
</organism>
<keyword evidence="3" id="KW-1185">Reference proteome</keyword>
<accession>A0A6I6JLY7</accession>